<evidence type="ECO:0000256" key="1">
    <source>
        <dbReference type="SAM" id="MobiDB-lite"/>
    </source>
</evidence>
<protein>
    <submittedName>
        <fullName evidence="2">Uncharacterized protein</fullName>
    </submittedName>
</protein>
<dbReference type="PROSITE" id="PS51257">
    <property type="entry name" value="PROKAR_LIPOPROTEIN"/>
    <property type="match status" value="1"/>
</dbReference>
<comment type="caution">
    <text evidence="2">The sequence shown here is derived from an EMBL/GenBank/DDBJ whole genome shotgun (WGS) entry which is preliminary data.</text>
</comment>
<dbReference type="Proteomes" id="UP001430377">
    <property type="component" value="Unassembled WGS sequence"/>
</dbReference>
<dbReference type="EMBL" id="RKLR01000013">
    <property type="protein sequence ID" value="MBX0325395.1"/>
    <property type="molecule type" value="Genomic_DNA"/>
</dbReference>
<keyword evidence="3" id="KW-1185">Reference proteome</keyword>
<gene>
    <name evidence="2" type="ORF">EGH21_20415</name>
</gene>
<dbReference type="Pfam" id="PF24381">
    <property type="entry name" value="DUF7537"/>
    <property type="match status" value="1"/>
</dbReference>
<feature type="compositionally biased region" description="Low complexity" evidence="1">
    <location>
        <begin position="22"/>
        <end position="54"/>
    </location>
</feature>
<dbReference type="AlphaFoldDB" id="A0AAW4PY10"/>
<sequence>MQRRTYLAAVGTSLLAGCSSGSDSSTTETDTDTSTPTETPTDTPTATPEPTLEDVSFPDGVTGDDVSADVVTSHQRQLLGEQYTIEMESVEGSRLTQTTVEIGSNSIHQEQVSSNTSNRSFYKNGDIGFASANDGEFHFTVDPTVNRDAVSQIRRLRRHIEAGNYTPTDAVEQNGSLLIRAEADDASLTERFRRRAIDTIDSYSGTVLLTEDGRIVDLKYDMTFSRNDRSTDTEFSFATKAVGSTSVSEPSWLSTARADAVTFTARPAGGDDPKYVAIDIEGDGSLPSNISGSLSFADGSAFGQTSSTISGGDTLYLAATPENRLTVSVNTQPSNVANIDGRTFVNVNLNGVAVVNQSLSL</sequence>
<feature type="region of interest" description="Disordered" evidence="1">
    <location>
        <begin position="17"/>
        <end position="65"/>
    </location>
</feature>
<dbReference type="InterPro" id="IPR055959">
    <property type="entry name" value="DUF7537"/>
</dbReference>
<evidence type="ECO:0000313" key="2">
    <source>
        <dbReference type="EMBL" id="MBX0325395.1"/>
    </source>
</evidence>
<proteinExistence type="predicted"/>
<evidence type="ECO:0000313" key="3">
    <source>
        <dbReference type="Proteomes" id="UP001430377"/>
    </source>
</evidence>
<organism evidence="2 3">
    <name type="scientific">Haloarcula rubra</name>
    <dbReference type="NCBI Taxonomy" id="2487747"/>
    <lineage>
        <taxon>Archaea</taxon>
        <taxon>Methanobacteriati</taxon>
        <taxon>Methanobacteriota</taxon>
        <taxon>Stenosarchaea group</taxon>
        <taxon>Halobacteria</taxon>
        <taxon>Halobacteriales</taxon>
        <taxon>Haloarculaceae</taxon>
        <taxon>Haloarcula</taxon>
    </lineage>
</organism>
<name>A0AAW4PY10_9EURY</name>
<reference evidence="2 3" key="1">
    <citation type="submission" date="2021-06" db="EMBL/GenBank/DDBJ databases">
        <title>Halomicroarcula sp. a new haloarchaeum isolated from saline soil.</title>
        <authorList>
            <person name="Duran-Viseras A."/>
            <person name="Sanchez-Porro C."/>
            <person name="Ventosa A."/>
        </authorList>
    </citation>
    <scope>NUCLEOTIDE SEQUENCE [LARGE SCALE GENOMIC DNA]</scope>
    <source>
        <strain evidence="2 3">F13</strain>
    </source>
</reference>
<dbReference type="RefSeq" id="WP_220620259.1">
    <property type="nucleotide sequence ID" value="NZ_RKLR01000013.1"/>
</dbReference>
<accession>A0AAW4PY10</accession>